<keyword evidence="4 6" id="KW-0472">Membrane</keyword>
<dbReference type="OrthoDB" id="10054572at2759"/>
<keyword evidence="8" id="KW-1185">Reference proteome</keyword>
<keyword evidence="2 6" id="KW-0812">Transmembrane</keyword>
<feature type="transmembrane region" description="Helical" evidence="6">
    <location>
        <begin position="223"/>
        <end position="252"/>
    </location>
</feature>
<dbReference type="InterPro" id="IPR008952">
    <property type="entry name" value="Tetraspanin_EC2_sf"/>
</dbReference>
<name>A0A1D2NCG0_ORCCI</name>
<feature type="region of interest" description="Disordered" evidence="5">
    <location>
        <begin position="401"/>
        <end position="460"/>
    </location>
</feature>
<evidence type="ECO:0000313" key="8">
    <source>
        <dbReference type="Proteomes" id="UP000094527"/>
    </source>
</evidence>
<evidence type="ECO:0000256" key="4">
    <source>
        <dbReference type="ARBA" id="ARBA00023136"/>
    </source>
</evidence>
<evidence type="ECO:0000256" key="2">
    <source>
        <dbReference type="ARBA" id="ARBA00022692"/>
    </source>
</evidence>
<dbReference type="AlphaFoldDB" id="A0A1D2NCG0"/>
<comment type="caution">
    <text evidence="7">The sequence shown here is derived from an EMBL/GenBank/DDBJ whole genome shotgun (WGS) entry which is preliminary data.</text>
</comment>
<dbReference type="Proteomes" id="UP000094527">
    <property type="component" value="Unassembled WGS sequence"/>
</dbReference>
<reference evidence="7 8" key="1">
    <citation type="journal article" date="2016" name="Genome Biol. Evol.">
        <title>Gene Family Evolution Reflects Adaptation to Soil Environmental Stressors in the Genome of the Collembolan Orchesella cincta.</title>
        <authorList>
            <person name="Faddeeva-Vakhrusheva A."/>
            <person name="Derks M.F."/>
            <person name="Anvar S.Y."/>
            <person name="Agamennone V."/>
            <person name="Suring W."/>
            <person name="Smit S."/>
            <person name="van Straalen N.M."/>
            <person name="Roelofs D."/>
        </authorList>
    </citation>
    <scope>NUCLEOTIDE SEQUENCE [LARGE SCALE GENOMIC DNA]</scope>
    <source>
        <tissue evidence="7">Mixed pool</tissue>
    </source>
</reference>
<evidence type="ECO:0000313" key="7">
    <source>
        <dbReference type="EMBL" id="ODN02932.1"/>
    </source>
</evidence>
<dbReference type="PROSITE" id="PS51257">
    <property type="entry name" value="PROKAR_LIPOPROTEIN"/>
    <property type="match status" value="1"/>
</dbReference>
<organism evidence="7 8">
    <name type="scientific">Orchesella cincta</name>
    <name type="common">Springtail</name>
    <name type="synonym">Podura cincta</name>
    <dbReference type="NCBI Taxonomy" id="48709"/>
    <lineage>
        <taxon>Eukaryota</taxon>
        <taxon>Metazoa</taxon>
        <taxon>Ecdysozoa</taxon>
        <taxon>Arthropoda</taxon>
        <taxon>Hexapoda</taxon>
        <taxon>Collembola</taxon>
        <taxon>Entomobryomorpha</taxon>
        <taxon>Entomobryoidea</taxon>
        <taxon>Orchesellidae</taxon>
        <taxon>Orchesellinae</taxon>
        <taxon>Orchesella</taxon>
    </lineage>
</organism>
<dbReference type="Gene3D" id="1.10.1450.10">
    <property type="entry name" value="Tetraspanin"/>
    <property type="match status" value="1"/>
</dbReference>
<evidence type="ECO:0000256" key="5">
    <source>
        <dbReference type="SAM" id="MobiDB-lite"/>
    </source>
</evidence>
<protein>
    <submittedName>
        <fullName evidence="7">Tetraspanin-14</fullName>
    </submittedName>
</protein>
<evidence type="ECO:0000256" key="6">
    <source>
        <dbReference type="SAM" id="Phobius"/>
    </source>
</evidence>
<dbReference type="Pfam" id="PF00335">
    <property type="entry name" value="Tetraspanin"/>
    <property type="match status" value="1"/>
</dbReference>
<feature type="compositionally biased region" description="Polar residues" evidence="5">
    <location>
        <begin position="424"/>
        <end position="437"/>
    </location>
</feature>
<comment type="subcellular location">
    <subcellularLocation>
        <location evidence="1">Membrane</location>
        <topology evidence="1">Multi-pass membrane protein</topology>
    </subcellularLocation>
</comment>
<dbReference type="EMBL" id="LJIJ01000092">
    <property type="protein sequence ID" value="ODN02932.1"/>
    <property type="molecule type" value="Genomic_DNA"/>
</dbReference>
<feature type="transmembrane region" description="Helical" evidence="6">
    <location>
        <begin position="52"/>
        <end position="77"/>
    </location>
</feature>
<evidence type="ECO:0000256" key="1">
    <source>
        <dbReference type="ARBA" id="ARBA00004141"/>
    </source>
</evidence>
<accession>A0A1D2NCG0</accession>
<evidence type="ECO:0000256" key="3">
    <source>
        <dbReference type="ARBA" id="ARBA00022989"/>
    </source>
</evidence>
<dbReference type="InterPro" id="IPR018499">
    <property type="entry name" value="Tetraspanin/Peripherin"/>
</dbReference>
<proteinExistence type="predicted"/>
<dbReference type="GO" id="GO:0016020">
    <property type="term" value="C:membrane"/>
    <property type="evidence" value="ECO:0007669"/>
    <property type="project" value="UniProtKB-SubCell"/>
</dbReference>
<feature type="compositionally biased region" description="Polar residues" evidence="5">
    <location>
        <begin position="331"/>
        <end position="344"/>
    </location>
</feature>
<dbReference type="STRING" id="48709.A0A1D2NCG0"/>
<sequence length="460" mass="51869">MLWFRLGAVTALLITFILAISIGCSVFVMCVYPPNPRSMNQDPYYNNTLSYYCVIIVGELEMVSATLFGFIIAFRIWRNNHQMDHKLRHLFTIWLATLGLGLMTIFIVGILGLVRLREPQEDMMSYFEIFSKYNQDIRFVGSFERYQRENSCCGINGPDDWMLAQFKNGGGTSMGGGMGGFGGFGGYDSSYMGSPSTGKCHLTPPTIPMGCGKRLIEEVRFTMVIFATCLILETISGIATACLGWYCFFYWIEKEVIIIPEDEVSNLIVIEPESSASTVNESYIAPNIPSGWSGSVYSANGSVYSSYSKPYNRGSRYMQGSSSRNDRGSRFSYNGYSGSRSFHPNSRRTMDHSRATKFSNFHGSIPTIGGPHSHYFPPHHYESDEEEMANQNYDESLISSNYDRDGRSAYPFHPERGSFYRHPPSNTSRRNRNSITTERSHYRPSQYAHHRGAPGLEAAI</sequence>
<feature type="transmembrane region" description="Helical" evidence="6">
    <location>
        <begin position="89"/>
        <end position="114"/>
    </location>
</feature>
<dbReference type="SUPFAM" id="SSF48652">
    <property type="entry name" value="Tetraspanin"/>
    <property type="match status" value="1"/>
</dbReference>
<feature type="transmembrane region" description="Helical" evidence="6">
    <location>
        <begin position="6"/>
        <end position="32"/>
    </location>
</feature>
<feature type="region of interest" description="Disordered" evidence="5">
    <location>
        <begin position="316"/>
        <end position="351"/>
    </location>
</feature>
<keyword evidence="3 6" id="KW-1133">Transmembrane helix</keyword>
<feature type="compositionally biased region" description="Basic and acidic residues" evidence="5">
    <location>
        <begin position="402"/>
        <end position="418"/>
    </location>
</feature>
<gene>
    <name evidence="7" type="ORF">Ocin01_03754</name>
</gene>